<sequence length="171" mass="18404">MSTSENGPHPPPASPLPDHPVRIALLDALADAGTLTSTEAARRLGYSSGLCSFHLRQLARYGIVEEAPHPGGRARPWRLRWENWDGFPRVQHEETADDGAFTALVHLTPEESRELAGRIRALLEPYRDPRGRPAAARPHTATVRITPGPPPDHSSGTRAPAGPASRTGDAG</sequence>
<evidence type="ECO:0000313" key="3">
    <source>
        <dbReference type="EMBL" id="GAA2054962.1"/>
    </source>
</evidence>
<dbReference type="Gene3D" id="1.10.10.10">
    <property type="entry name" value="Winged helix-like DNA-binding domain superfamily/Winged helix DNA-binding domain"/>
    <property type="match status" value="1"/>
</dbReference>
<evidence type="ECO:0000256" key="1">
    <source>
        <dbReference type="SAM" id="MobiDB-lite"/>
    </source>
</evidence>
<feature type="compositionally biased region" description="Low complexity" evidence="1">
    <location>
        <begin position="132"/>
        <end position="141"/>
    </location>
</feature>
<dbReference type="EMBL" id="BAAANQ010000005">
    <property type="protein sequence ID" value="GAA2054962.1"/>
    <property type="molecule type" value="Genomic_DNA"/>
</dbReference>
<name>A0ABN2V7X8_9ACTN</name>
<dbReference type="InterPro" id="IPR001845">
    <property type="entry name" value="HTH_ArsR_DNA-bd_dom"/>
</dbReference>
<dbReference type="CDD" id="cd00090">
    <property type="entry name" value="HTH_ARSR"/>
    <property type="match status" value="1"/>
</dbReference>
<dbReference type="RefSeq" id="WP_019434340.1">
    <property type="nucleotide sequence ID" value="NZ_BAAANQ010000005.1"/>
</dbReference>
<dbReference type="InterPro" id="IPR011991">
    <property type="entry name" value="ArsR-like_HTH"/>
</dbReference>
<evidence type="ECO:0000259" key="2">
    <source>
        <dbReference type="SMART" id="SM00418"/>
    </source>
</evidence>
<dbReference type="SUPFAM" id="SSF46785">
    <property type="entry name" value="Winged helix' DNA-binding domain"/>
    <property type="match status" value="1"/>
</dbReference>
<accession>A0ABN2V7X8</accession>
<comment type="caution">
    <text evidence="3">The sequence shown here is derived from an EMBL/GenBank/DDBJ whole genome shotgun (WGS) entry which is preliminary data.</text>
</comment>
<organism evidence="3 4">
    <name type="scientific">Streptomyces cheonanensis</name>
    <dbReference type="NCBI Taxonomy" id="312720"/>
    <lineage>
        <taxon>Bacteria</taxon>
        <taxon>Bacillati</taxon>
        <taxon>Actinomycetota</taxon>
        <taxon>Actinomycetes</taxon>
        <taxon>Kitasatosporales</taxon>
        <taxon>Streptomycetaceae</taxon>
        <taxon>Streptomyces</taxon>
    </lineage>
</organism>
<evidence type="ECO:0000313" key="4">
    <source>
        <dbReference type="Proteomes" id="UP001403094"/>
    </source>
</evidence>
<proteinExistence type="predicted"/>
<feature type="domain" description="HTH arsR-type" evidence="2">
    <location>
        <begin position="19"/>
        <end position="124"/>
    </location>
</feature>
<dbReference type="InterPro" id="IPR036390">
    <property type="entry name" value="WH_DNA-bd_sf"/>
</dbReference>
<dbReference type="Proteomes" id="UP001403094">
    <property type="component" value="Unassembled WGS sequence"/>
</dbReference>
<dbReference type="SMART" id="SM00418">
    <property type="entry name" value="HTH_ARSR"/>
    <property type="match status" value="1"/>
</dbReference>
<feature type="region of interest" description="Disordered" evidence="1">
    <location>
        <begin position="128"/>
        <end position="171"/>
    </location>
</feature>
<dbReference type="Pfam" id="PF12840">
    <property type="entry name" value="HTH_20"/>
    <property type="match status" value="1"/>
</dbReference>
<keyword evidence="4" id="KW-1185">Reference proteome</keyword>
<protein>
    <recommendedName>
        <fullName evidence="2">HTH arsR-type domain-containing protein</fullName>
    </recommendedName>
</protein>
<reference evidence="3 4" key="1">
    <citation type="journal article" date="2019" name="Int. J. Syst. Evol. Microbiol.">
        <title>The Global Catalogue of Microorganisms (GCM) 10K type strain sequencing project: providing services to taxonomists for standard genome sequencing and annotation.</title>
        <authorList>
            <consortium name="The Broad Institute Genomics Platform"/>
            <consortium name="The Broad Institute Genome Sequencing Center for Infectious Disease"/>
            <person name="Wu L."/>
            <person name="Ma J."/>
        </authorList>
    </citation>
    <scope>NUCLEOTIDE SEQUENCE [LARGE SCALE GENOMIC DNA]</scope>
    <source>
        <strain evidence="3 4">JCM 14549</strain>
    </source>
</reference>
<gene>
    <name evidence="3" type="ORF">GCM10009757_31280</name>
</gene>
<dbReference type="InterPro" id="IPR036388">
    <property type="entry name" value="WH-like_DNA-bd_sf"/>
</dbReference>